<feature type="compositionally biased region" description="Polar residues" evidence="1">
    <location>
        <begin position="1235"/>
        <end position="1257"/>
    </location>
</feature>
<feature type="compositionally biased region" description="Low complexity" evidence="1">
    <location>
        <begin position="272"/>
        <end position="287"/>
    </location>
</feature>
<feature type="compositionally biased region" description="Low complexity" evidence="1">
    <location>
        <begin position="922"/>
        <end position="935"/>
    </location>
</feature>
<keyword evidence="5" id="KW-1185">Reference proteome</keyword>
<feature type="domain" description="Phorbol-ester/DAG-type" evidence="2">
    <location>
        <begin position="1035"/>
        <end position="1089"/>
    </location>
</feature>
<feature type="region of interest" description="Disordered" evidence="1">
    <location>
        <begin position="768"/>
        <end position="844"/>
    </location>
</feature>
<feature type="compositionally biased region" description="Polar residues" evidence="1">
    <location>
        <begin position="157"/>
        <end position="168"/>
    </location>
</feature>
<name>A0A9P6R688_9FUNG</name>
<dbReference type="PANTHER" id="PTHR12296:SF21">
    <property type="entry name" value="DENN DOMAIN-CONTAINING PROTEIN 3"/>
    <property type="match status" value="1"/>
</dbReference>
<feature type="compositionally biased region" description="Low complexity" evidence="1">
    <location>
        <begin position="86"/>
        <end position="101"/>
    </location>
</feature>
<dbReference type="GO" id="GO:0032483">
    <property type="term" value="P:regulation of Rab protein signal transduction"/>
    <property type="evidence" value="ECO:0007669"/>
    <property type="project" value="TreeGrafter"/>
</dbReference>
<protein>
    <recommendedName>
        <fullName evidence="6">DENN-domain-containing protein</fullName>
    </recommendedName>
</protein>
<feature type="compositionally biased region" description="Low complexity" evidence="1">
    <location>
        <begin position="1121"/>
        <end position="1156"/>
    </location>
</feature>
<dbReference type="InterPro" id="IPR001194">
    <property type="entry name" value="cDENN_dom"/>
</dbReference>
<organism evidence="4 5">
    <name type="scientific">Dissophora globulifera</name>
    <dbReference type="NCBI Taxonomy" id="979702"/>
    <lineage>
        <taxon>Eukaryota</taxon>
        <taxon>Fungi</taxon>
        <taxon>Fungi incertae sedis</taxon>
        <taxon>Mucoromycota</taxon>
        <taxon>Mortierellomycotina</taxon>
        <taxon>Mortierellomycetes</taxon>
        <taxon>Mortierellales</taxon>
        <taxon>Mortierellaceae</taxon>
        <taxon>Dissophora</taxon>
    </lineage>
</organism>
<feature type="domain" description="UDENN" evidence="3">
    <location>
        <begin position="395"/>
        <end position="868"/>
    </location>
</feature>
<feature type="region of interest" description="Disordered" evidence="1">
    <location>
        <begin position="237"/>
        <end position="291"/>
    </location>
</feature>
<feature type="compositionally biased region" description="Gly residues" evidence="1">
    <location>
        <begin position="120"/>
        <end position="132"/>
    </location>
</feature>
<dbReference type="CDD" id="cd00029">
    <property type="entry name" value="C1"/>
    <property type="match status" value="1"/>
</dbReference>
<feature type="compositionally biased region" description="Polar residues" evidence="1">
    <location>
        <begin position="905"/>
        <end position="914"/>
    </location>
</feature>
<dbReference type="InterPro" id="IPR037516">
    <property type="entry name" value="Tripartite_DENN"/>
</dbReference>
<comment type="caution">
    <text evidence="4">The sequence shown here is derived from an EMBL/GenBank/DDBJ whole genome shotgun (WGS) entry which is preliminary data.</text>
</comment>
<feature type="compositionally biased region" description="Polar residues" evidence="1">
    <location>
        <begin position="821"/>
        <end position="831"/>
    </location>
</feature>
<dbReference type="InterPro" id="IPR043153">
    <property type="entry name" value="DENN_C"/>
</dbReference>
<feature type="region of interest" description="Disordered" evidence="1">
    <location>
        <begin position="21"/>
        <end position="168"/>
    </location>
</feature>
<evidence type="ECO:0000259" key="2">
    <source>
        <dbReference type="PROSITE" id="PS50081"/>
    </source>
</evidence>
<dbReference type="Gene3D" id="3.40.50.11500">
    <property type="match status" value="1"/>
</dbReference>
<proteinExistence type="predicted"/>
<dbReference type="InterPro" id="IPR005112">
    <property type="entry name" value="dDENN_dom"/>
</dbReference>
<evidence type="ECO:0008006" key="6">
    <source>
        <dbReference type="Google" id="ProtNLM"/>
    </source>
</evidence>
<feature type="compositionally biased region" description="Polar residues" evidence="1">
    <location>
        <begin position="876"/>
        <end position="897"/>
    </location>
</feature>
<evidence type="ECO:0000259" key="3">
    <source>
        <dbReference type="PROSITE" id="PS50211"/>
    </source>
</evidence>
<evidence type="ECO:0000256" key="1">
    <source>
        <dbReference type="SAM" id="MobiDB-lite"/>
    </source>
</evidence>
<evidence type="ECO:0000313" key="5">
    <source>
        <dbReference type="Proteomes" id="UP000738325"/>
    </source>
</evidence>
<dbReference type="InterPro" id="IPR002219">
    <property type="entry name" value="PKC_DAG/PE"/>
</dbReference>
<feature type="compositionally biased region" description="Basic and acidic residues" evidence="1">
    <location>
        <begin position="39"/>
        <end position="57"/>
    </location>
</feature>
<dbReference type="Proteomes" id="UP000738325">
    <property type="component" value="Unassembled WGS sequence"/>
</dbReference>
<sequence>MSTSMTSPKRIADYFFIVGLRDDSSCCPSDPSDDDHDDDHDHHDHRDEHPRPIEHGHHTARPIDTARTIAPSRGNGLPPTRPPYSPQQQQNHRPPQRPAQRTRSGTVAGPVPGTEQGTWTGSGSGTGTGTGAGTDTETETETEAGAAPHTPPYGPSSPRSANTTSTSPRRMSYAAIAATNIGSPKSPPPGTALSALSALAHTSAVRTPNRARSKSMAHFHPPVVPGLEKSEINTMTPLGPSLGPQVARVTRPPSRRLSTASMVGPPRRSMTPSNVNNTGSPGNPSNGLLPHRPNYRYVSAGALYKSVQEGMEMENSLEGFQEDPIANSYNQQMKNGLVVAARLHTASGVNHSDKPQEIRSLTLGRSPSMIRNRTKVQPTPGDKAPIVLESREVKLEPKEKDVHPGERQFPPTVICRYPPSEWTDAEAFPTFLPMFCFPADLSFKLSDERPPTTYHSFVLTHETGGRSYAMCVTIYERLPKRMHRQLDAICQRWTRSHMSESEIEYARAIKTKISRERKVLHDLQTQLREENTMGQKAKQAQLKRDILDSEEKLTLLNEQMNPWKGLYVEIEDAWMPRYVKNLIHEVSLPPFGKLEVGITINNKVIYASRPALNSVPIVKNVILSEGRVIFLSSYLGMLTLASESFLYLLFPLYWQGVYIPILPSALMTCLQAPVPYIIGVERRSRDSDFPPEDACVVDLDKGTVDIQLAPVQLPSRQRRKLIQSLEQYAPTSAIRRSSTTVNPALGPPVYVQEAFPHSRLTLFCGVSRAPRSSRRESTRSLPAVQSGSSSANSSVTYSGNGSSRDLGLASGSGESSKRTSAETMSLCSVTTQPSQPSQPPLYSKVVGGMARSASEGILDKELDPKDAAMNKDALSRSESMIDSSPISQHSASESFKSASRKVLSPTRTRSNMFDSSKKHDGANSNGANGQSNGNSMPVHPSVSRHNSSHGNNINAIAASYDGPWLRHRASFNSIDSSNSSIMSKSPVSTMTSNTMGSINGVSSTIAVGRLSGDDDPGLGKGNGESGRTALLNKEGHVLATVSSPFPMSLLNCRCGVCIRGLASNNVVYRCEGCSLYLHAGCLDELLYPCVPRGFDESGVCWSVLQMWAGLMKGYRSGMITGTSNTTNQQQQWSPNGHHNTQQQQQHFQQQGQGTHQRQGHAKQPSNAGSEGDREGGRDRLSWASFQRWTGRNGTVNGSNGNGKAPGPFSPSNRHSANLEQMYQQQHQHQQLHRQSSLNNGQPGSRVRNATDNSSQSDTMRFHRDVFMKGVDKEAKPFMSMFTESQAFAQFIQDRIDRPSNDPEIMFFDEVIKAKINRSRFRIGKEETKFLDAVRDQG</sequence>
<feature type="compositionally biased region" description="Basic and acidic residues" evidence="1">
    <location>
        <begin position="1170"/>
        <end position="1180"/>
    </location>
</feature>
<feature type="region of interest" description="Disordered" evidence="1">
    <location>
        <begin position="1121"/>
        <end position="1257"/>
    </location>
</feature>
<dbReference type="SMART" id="SM00800">
    <property type="entry name" value="uDENN"/>
    <property type="match status" value="1"/>
</dbReference>
<dbReference type="Pfam" id="PF03455">
    <property type="entry name" value="dDENN"/>
    <property type="match status" value="1"/>
</dbReference>
<dbReference type="Pfam" id="PF02141">
    <property type="entry name" value="DENN"/>
    <property type="match status" value="1"/>
</dbReference>
<feature type="compositionally biased region" description="Polar residues" evidence="1">
    <location>
        <begin position="943"/>
        <end position="954"/>
    </location>
</feature>
<feature type="compositionally biased region" description="Polar residues" evidence="1">
    <location>
        <begin position="1209"/>
        <end position="1218"/>
    </location>
</feature>
<evidence type="ECO:0000313" key="4">
    <source>
        <dbReference type="EMBL" id="KAG0313537.1"/>
    </source>
</evidence>
<dbReference type="InterPro" id="IPR051696">
    <property type="entry name" value="DENN_Domain_GEFs"/>
</dbReference>
<dbReference type="OrthoDB" id="6019893at2759"/>
<dbReference type="PANTHER" id="PTHR12296">
    <property type="entry name" value="DENN DOMAIN-CONTAINING PROTEIN 4"/>
    <property type="match status" value="1"/>
</dbReference>
<dbReference type="Gene3D" id="3.30.450.200">
    <property type="match status" value="1"/>
</dbReference>
<dbReference type="SMART" id="SM00799">
    <property type="entry name" value="DENN"/>
    <property type="match status" value="1"/>
</dbReference>
<dbReference type="PROSITE" id="PS50081">
    <property type="entry name" value="ZF_DAG_PE_2"/>
    <property type="match status" value="1"/>
</dbReference>
<dbReference type="PROSITE" id="PS50211">
    <property type="entry name" value="DENN"/>
    <property type="match status" value="1"/>
</dbReference>
<feature type="compositionally biased region" description="Low complexity" evidence="1">
    <location>
        <begin position="786"/>
        <end position="798"/>
    </location>
</feature>
<accession>A0A9P6R688</accession>
<dbReference type="Pfam" id="PF03456">
    <property type="entry name" value="uDENN"/>
    <property type="match status" value="1"/>
</dbReference>
<feature type="region of interest" description="Disordered" evidence="1">
    <location>
        <begin position="870"/>
        <end position="954"/>
    </location>
</feature>
<dbReference type="GO" id="GO:0031410">
    <property type="term" value="C:cytoplasmic vesicle"/>
    <property type="evidence" value="ECO:0007669"/>
    <property type="project" value="TreeGrafter"/>
</dbReference>
<feature type="region of interest" description="Disordered" evidence="1">
    <location>
        <begin position="204"/>
        <end position="223"/>
    </location>
</feature>
<reference evidence="4" key="1">
    <citation type="journal article" date="2020" name="Fungal Divers.">
        <title>Resolving the Mortierellaceae phylogeny through synthesis of multi-gene phylogenetics and phylogenomics.</title>
        <authorList>
            <person name="Vandepol N."/>
            <person name="Liber J."/>
            <person name="Desiro A."/>
            <person name="Na H."/>
            <person name="Kennedy M."/>
            <person name="Barry K."/>
            <person name="Grigoriev I.V."/>
            <person name="Miller A.N."/>
            <person name="O'Donnell K."/>
            <person name="Stajich J.E."/>
            <person name="Bonito G."/>
        </authorList>
    </citation>
    <scope>NUCLEOTIDE SEQUENCE</scope>
    <source>
        <strain evidence="4">REB-010B</strain>
    </source>
</reference>
<dbReference type="EMBL" id="JAAAIP010000701">
    <property type="protein sequence ID" value="KAG0313537.1"/>
    <property type="molecule type" value="Genomic_DNA"/>
</dbReference>
<feature type="compositionally biased region" description="Low complexity" evidence="1">
    <location>
        <begin position="1220"/>
        <end position="1234"/>
    </location>
</feature>
<dbReference type="InterPro" id="IPR005113">
    <property type="entry name" value="uDENN_dom"/>
</dbReference>
<gene>
    <name evidence="4" type="ORF">BGZ99_008831</name>
</gene>
<feature type="compositionally biased region" description="Polar residues" evidence="1">
    <location>
        <begin position="1183"/>
        <end position="1198"/>
    </location>
</feature>